<feature type="transmembrane region" description="Helical" evidence="2">
    <location>
        <begin position="31"/>
        <end position="57"/>
    </location>
</feature>
<evidence type="ECO:0000313" key="4">
    <source>
        <dbReference type="Proteomes" id="UP000024635"/>
    </source>
</evidence>
<sequence length="103" mass="11433">MTKGNDVLLVHNINKANNLSYLSGNTQSGEVHYYISCELFGVLHVFGFVVMCLRYALSRRKQDVSSQMSTAKSASSASPDIREDKTQCDYARLSEVPIILATQ</sequence>
<gene>
    <name evidence="3" type="primary">Acey_s0083.g1689</name>
    <name evidence="3" type="ORF">Y032_0083g1689</name>
</gene>
<keyword evidence="4" id="KW-1185">Reference proteome</keyword>
<evidence type="ECO:0000313" key="3">
    <source>
        <dbReference type="EMBL" id="EYC05314.1"/>
    </source>
</evidence>
<feature type="compositionally biased region" description="Low complexity" evidence="1">
    <location>
        <begin position="65"/>
        <end position="78"/>
    </location>
</feature>
<keyword evidence="2" id="KW-0812">Transmembrane</keyword>
<dbReference type="AlphaFoldDB" id="A0A016TQK2"/>
<evidence type="ECO:0000256" key="2">
    <source>
        <dbReference type="SAM" id="Phobius"/>
    </source>
</evidence>
<accession>A0A016TQK2</accession>
<proteinExistence type="predicted"/>
<dbReference type="Proteomes" id="UP000024635">
    <property type="component" value="Unassembled WGS sequence"/>
</dbReference>
<keyword evidence="2" id="KW-0472">Membrane</keyword>
<organism evidence="3 4">
    <name type="scientific">Ancylostoma ceylanicum</name>
    <dbReference type="NCBI Taxonomy" id="53326"/>
    <lineage>
        <taxon>Eukaryota</taxon>
        <taxon>Metazoa</taxon>
        <taxon>Ecdysozoa</taxon>
        <taxon>Nematoda</taxon>
        <taxon>Chromadorea</taxon>
        <taxon>Rhabditida</taxon>
        <taxon>Rhabditina</taxon>
        <taxon>Rhabditomorpha</taxon>
        <taxon>Strongyloidea</taxon>
        <taxon>Ancylostomatidae</taxon>
        <taxon>Ancylostomatinae</taxon>
        <taxon>Ancylostoma</taxon>
    </lineage>
</organism>
<reference evidence="4" key="1">
    <citation type="journal article" date="2015" name="Nat. Genet.">
        <title>The genome and transcriptome of the zoonotic hookworm Ancylostoma ceylanicum identify infection-specific gene families.</title>
        <authorList>
            <person name="Schwarz E.M."/>
            <person name="Hu Y."/>
            <person name="Antoshechkin I."/>
            <person name="Miller M.M."/>
            <person name="Sternberg P.W."/>
            <person name="Aroian R.V."/>
        </authorList>
    </citation>
    <scope>NUCLEOTIDE SEQUENCE</scope>
    <source>
        <strain evidence="4">HY135</strain>
    </source>
</reference>
<comment type="caution">
    <text evidence="3">The sequence shown here is derived from an EMBL/GenBank/DDBJ whole genome shotgun (WGS) entry which is preliminary data.</text>
</comment>
<dbReference type="EMBL" id="JARK01001419">
    <property type="protein sequence ID" value="EYC05314.1"/>
    <property type="molecule type" value="Genomic_DNA"/>
</dbReference>
<feature type="region of interest" description="Disordered" evidence="1">
    <location>
        <begin position="60"/>
        <end position="88"/>
    </location>
</feature>
<keyword evidence="2" id="KW-1133">Transmembrane helix</keyword>
<evidence type="ECO:0000256" key="1">
    <source>
        <dbReference type="SAM" id="MobiDB-lite"/>
    </source>
</evidence>
<protein>
    <submittedName>
        <fullName evidence="3">Uncharacterized protein</fullName>
    </submittedName>
</protein>
<name>A0A016TQK2_9BILA</name>